<sequence length="73" mass="8346">MKTCSVALENLQILSEGWFLAMKKIGRKMVGNSHFDTKAQCTCSPYKCFTLYIFTHRPILKPTITCTNNMNLL</sequence>
<accession>A0A2K2A6C0</accession>
<name>A0A2K2A6C0_POPTR</name>
<dbReference type="AlphaFoldDB" id="A0A2K2A6C0"/>
<evidence type="ECO:0000313" key="2">
    <source>
        <dbReference type="Proteomes" id="UP000006729"/>
    </source>
</evidence>
<organism evidence="1 2">
    <name type="scientific">Populus trichocarpa</name>
    <name type="common">Western balsam poplar</name>
    <name type="synonym">Populus balsamifera subsp. trichocarpa</name>
    <dbReference type="NCBI Taxonomy" id="3694"/>
    <lineage>
        <taxon>Eukaryota</taxon>
        <taxon>Viridiplantae</taxon>
        <taxon>Streptophyta</taxon>
        <taxon>Embryophyta</taxon>
        <taxon>Tracheophyta</taxon>
        <taxon>Spermatophyta</taxon>
        <taxon>Magnoliopsida</taxon>
        <taxon>eudicotyledons</taxon>
        <taxon>Gunneridae</taxon>
        <taxon>Pentapetalae</taxon>
        <taxon>rosids</taxon>
        <taxon>fabids</taxon>
        <taxon>Malpighiales</taxon>
        <taxon>Salicaceae</taxon>
        <taxon>Saliceae</taxon>
        <taxon>Populus</taxon>
    </lineage>
</organism>
<dbReference type="Proteomes" id="UP000006729">
    <property type="component" value="Chromosome 6"/>
</dbReference>
<dbReference type="InParanoid" id="A0A2K2A6C0"/>
<keyword evidence="2" id="KW-1185">Reference proteome</keyword>
<protein>
    <submittedName>
        <fullName evidence="1">Uncharacterized protein</fullName>
    </submittedName>
</protein>
<reference evidence="1 2" key="1">
    <citation type="journal article" date="2006" name="Science">
        <title>The genome of black cottonwood, Populus trichocarpa (Torr. &amp; Gray).</title>
        <authorList>
            <person name="Tuskan G.A."/>
            <person name="Difazio S."/>
            <person name="Jansson S."/>
            <person name="Bohlmann J."/>
            <person name="Grigoriev I."/>
            <person name="Hellsten U."/>
            <person name="Putnam N."/>
            <person name="Ralph S."/>
            <person name="Rombauts S."/>
            <person name="Salamov A."/>
            <person name="Schein J."/>
            <person name="Sterck L."/>
            <person name="Aerts A."/>
            <person name="Bhalerao R.R."/>
            <person name="Bhalerao R.P."/>
            <person name="Blaudez D."/>
            <person name="Boerjan W."/>
            <person name="Brun A."/>
            <person name="Brunner A."/>
            <person name="Busov V."/>
            <person name="Campbell M."/>
            <person name="Carlson J."/>
            <person name="Chalot M."/>
            <person name="Chapman J."/>
            <person name="Chen G.L."/>
            <person name="Cooper D."/>
            <person name="Coutinho P.M."/>
            <person name="Couturier J."/>
            <person name="Covert S."/>
            <person name="Cronk Q."/>
            <person name="Cunningham R."/>
            <person name="Davis J."/>
            <person name="Degroeve S."/>
            <person name="Dejardin A."/>
            <person name="Depamphilis C."/>
            <person name="Detter J."/>
            <person name="Dirks B."/>
            <person name="Dubchak I."/>
            <person name="Duplessis S."/>
            <person name="Ehlting J."/>
            <person name="Ellis B."/>
            <person name="Gendler K."/>
            <person name="Goodstein D."/>
            <person name="Gribskov M."/>
            <person name="Grimwood J."/>
            <person name="Groover A."/>
            <person name="Gunter L."/>
            <person name="Hamberger B."/>
            <person name="Heinze B."/>
            <person name="Helariutta Y."/>
            <person name="Henrissat B."/>
            <person name="Holligan D."/>
            <person name="Holt R."/>
            <person name="Huang W."/>
            <person name="Islam-Faridi N."/>
            <person name="Jones S."/>
            <person name="Jones-Rhoades M."/>
            <person name="Jorgensen R."/>
            <person name="Joshi C."/>
            <person name="Kangasjarvi J."/>
            <person name="Karlsson J."/>
            <person name="Kelleher C."/>
            <person name="Kirkpatrick R."/>
            <person name="Kirst M."/>
            <person name="Kohler A."/>
            <person name="Kalluri U."/>
            <person name="Larimer F."/>
            <person name="Leebens-Mack J."/>
            <person name="Leple J.C."/>
            <person name="Locascio P."/>
            <person name="Lou Y."/>
            <person name="Lucas S."/>
            <person name="Martin F."/>
            <person name="Montanini B."/>
            <person name="Napoli C."/>
            <person name="Nelson D.R."/>
            <person name="Nelson C."/>
            <person name="Nieminen K."/>
            <person name="Nilsson O."/>
            <person name="Pereda V."/>
            <person name="Peter G."/>
            <person name="Philippe R."/>
            <person name="Pilate G."/>
            <person name="Poliakov A."/>
            <person name="Razumovskaya J."/>
            <person name="Richardson P."/>
            <person name="Rinaldi C."/>
            <person name="Ritland K."/>
            <person name="Rouze P."/>
            <person name="Ryaboy D."/>
            <person name="Schmutz J."/>
            <person name="Schrader J."/>
            <person name="Segerman B."/>
            <person name="Shin H."/>
            <person name="Siddiqui A."/>
            <person name="Sterky F."/>
            <person name="Terry A."/>
            <person name="Tsai C.J."/>
            <person name="Uberbacher E."/>
            <person name="Unneberg P."/>
            <person name="Vahala J."/>
            <person name="Wall K."/>
            <person name="Wessler S."/>
            <person name="Yang G."/>
            <person name="Yin T."/>
            <person name="Douglas C."/>
            <person name="Marra M."/>
            <person name="Sandberg G."/>
            <person name="Van de Peer Y."/>
            <person name="Rokhsar D."/>
        </authorList>
    </citation>
    <scope>NUCLEOTIDE SEQUENCE [LARGE SCALE GENOMIC DNA]</scope>
    <source>
        <strain evidence="2">cv. Nisqually</strain>
    </source>
</reference>
<evidence type="ECO:0000313" key="1">
    <source>
        <dbReference type="EMBL" id="PNT33073.1"/>
    </source>
</evidence>
<dbReference type="EMBL" id="CM009295">
    <property type="protein sequence ID" value="PNT33073.1"/>
    <property type="molecule type" value="Genomic_DNA"/>
</dbReference>
<gene>
    <name evidence="1" type="ORF">POPTR_006G223000</name>
</gene>
<proteinExistence type="predicted"/>